<accession>A0AAU8BGF7</accession>
<evidence type="ECO:0000256" key="1">
    <source>
        <dbReference type="ARBA" id="ARBA00004429"/>
    </source>
</evidence>
<dbReference type="SUPFAM" id="SSF53448">
    <property type="entry name" value="Nucleotide-diphospho-sugar transferases"/>
    <property type="match status" value="1"/>
</dbReference>
<evidence type="ECO:0000256" key="14">
    <source>
        <dbReference type="ARBA" id="ARBA00023136"/>
    </source>
</evidence>
<dbReference type="CDD" id="cd06421">
    <property type="entry name" value="CESA_CelA_like"/>
    <property type="match status" value="1"/>
</dbReference>
<keyword evidence="6 16" id="KW-1003">Cell membrane</keyword>
<evidence type="ECO:0000256" key="5">
    <source>
        <dbReference type="ARBA" id="ARBA00018714"/>
    </source>
</evidence>
<dbReference type="GO" id="GO:0035438">
    <property type="term" value="F:cyclic-di-GMP binding"/>
    <property type="evidence" value="ECO:0007669"/>
    <property type="project" value="InterPro"/>
</dbReference>
<dbReference type="GO" id="GO:0005886">
    <property type="term" value="C:plasma membrane"/>
    <property type="evidence" value="ECO:0007669"/>
    <property type="project" value="UniProtKB-SubCell"/>
</dbReference>
<dbReference type="RefSeq" id="WP_353497090.1">
    <property type="nucleotide sequence ID" value="NZ_CP115920.1"/>
</dbReference>
<keyword evidence="8 16" id="KW-0973">c-di-GMP</keyword>
<evidence type="ECO:0000256" key="7">
    <source>
        <dbReference type="ARBA" id="ARBA00022519"/>
    </source>
</evidence>
<evidence type="ECO:0000256" key="6">
    <source>
        <dbReference type="ARBA" id="ARBA00022475"/>
    </source>
</evidence>
<proteinExistence type="inferred from homology"/>
<keyword evidence="13 16" id="KW-1133">Transmembrane helix</keyword>
<protein>
    <recommendedName>
        <fullName evidence="5 16">Cellulose synthase catalytic subunit [UDP-forming]</fullName>
        <ecNumber evidence="4 16">2.4.1.12</ecNumber>
    </recommendedName>
</protein>
<evidence type="ECO:0000256" key="15">
    <source>
        <dbReference type="ARBA" id="ARBA00048682"/>
    </source>
</evidence>
<comment type="function">
    <text evidence="16">Catalytic subunit of cellulose synthase. It polymerizes uridine 5'-diphosphate glucose to cellulose.</text>
</comment>
<evidence type="ECO:0000259" key="18">
    <source>
        <dbReference type="Pfam" id="PF07238"/>
    </source>
</evidence>
<keyword evidence="10 16" id="KW-0808">Transferase</keyword>
<dbReference type="InterPro" id="IPR050321">
    <property type="entry name" value="Glycosyltr_2/OpgH_subfam"/>
</dbReference>
<dbReference type="FunFam" id="3.90.550.10:FF:000061">
    <property type="entry name" value="Cellulose synthase catalytic subunit [UDP-forming]"/>
    <property type="match status" value="1"/>
</dbReference>
<dbReference type="Gene3D" id="2.40.10.220">
    <property type="entry name" value="predicted glycosyltransferase like domains"/>
    <property type="match status" value="1"/>
</dbReference>
<evidence type="ECO:0000256" key="13">
    <source>
        <dbReference type="ARBA" id="ARBA00022989"/>
    </source>
</evidence>
<feature type="transmembrane region" description="Helical" evidence="16">
    <location>
        <begin position="220"/>
        <end position="242"/>
    </location>
</feature>
<dbReference type="KEGG" id="vck:PG915_14075"/>
<evidence type="ECO:0000256" key="12">
    <source>
        <dbReference type="ARBA" id="ARBA00022916"/>
    </source>
</evidence>
<dbReference type="PANTHER" id="PTHR43867">
    <property type="entry name" value="CELLULOSE SYNTHASE CATALYTIC SUBUNIT A [UDP-FORMING]"/>
    <property type="match status" value="1"/>
</dbReference>
<keyword evidence="12 16" id="KW-0135">Cellulose biosynthesis</keyword>
<evidence type="ECO:0000313" key="19">
    <source>
        <dbReference type="EMBL" id="XCD15693.1"/>
    </source>
</evidence>
<evidence type="ECO:0000256" key="11">
    <source>
        <dbReference type="ARBA" id="ARBA00022692"/>
    </source>
</evidence>
<dbReference type="SUPFAM" id="SSF141371">
    <property type="entry name" value="PilZ domain-like"/>
    <property type="match status" value="1"/>
</dbReference>
<name>A0AAU8BGF7_9VIBR</name>
<dbReference type="InterPro" id="IPR009875">
    <property type="entry name" value="PilZ_domain"/>
</dbReference>
<dbReference type="Pfam" id="PF07238">
    <property type="entry name" value="PilZ"/>
    <property type="match status" value="1"/>
</dbReference>
<dbReference type="EMBL" id="CP115920">
    <property type="protein sequence ID" value="XCD15693.1"/>
    <property type="molecule type" value="Genomic_DNA"/>
</dbReference>
<feature type="transmembrane region" description="Helical" evidence="16">
    <location>
        <begin position="660"/>
        <end position="680"/>
    </location>
</feature>
<organism evidence="19">
    <name type="scientific">Vibrio chaetopteri</name>
    <dbReference type="NCBI Taxonomy" id="3016528"/>
    <lineage>
        <taxon>Bacteria</taxon>
        <taxon>Pseudomonadati</taxon>
        <taxon>Pseudomonadota</taxon>
        <taxon>Gammaproteobacteria</taxon>
        <taxon>Vibrionales</taxon>
        <taxon>Vibrionaceae</taxon>
        <taxon>Vibrio</taxon>
    </lineage>
</organism>
<dbReference type="EC" id="2.4.1.12" evidence="4 16"/>
<evidence type="ECO:0000256" key="8">
    <source>
        <dbReference type="ARBA" id="ARBA00022636"/>
    </source>
</evidence>
<keyword evidence="9 16" id="KW-0328">Glycosyltransferase</keyword>
<feature type="domain" description="PilZ" evidence="18">
    <location>
        <begin position="684"/>
        <end position="780"/>
    </location>
</feature>
<comment type="subcellular location">
    <subcellularLocation>
        <location evidence="1">Cell inner membrane</location>
        <topology evidence="1">Multi-pass membrane protein</topology>
    </subcellularLocation>
</comment>
<evidence type="ECO:0000256" key="10">
    <source>
        <dbReference type="ARBA" id="ARBA00022679"/>
    </source>
</evidence>
<evidence type="ECO:0000259" key="17">
    <source>
        <dbReference type="Pfam" id="PF00535"/>
    </source>
</evidence>
<feature type="transmembrane region" description="Helical" evidence="16">
    <location>
        <begin position="190"/>
        <end position="208"/>
    </location>
</feature>
<comment type="cofactor">
    <cofactor evidence="16">
        <name>Mg(2+)</name>
        <dbReference type="ChEBI" id="CHEBI:18420"/>
    </cofactor>
</comment>
<feature type="domain" description="Glycosyltransferase 2-like" evidence="17">
    <location>
        <begin position="267"/>
        <end position="436"/>
    </location>
</feature>
<comment type="similarity">
    <text evidence="3">Belongs to the glycosyltransferase 2 family.</text>
</comment>
<dbReference type="PANTHER" id="PTHR43867:SF2">
    <property type="entry name" value="CELLULOSE SYNTHASE CATALYTIC SUBUNIT A [UDP-FORMING]"/>
    <property type="match status" value="1"/>
</dbReference>
<evidence type="ECO:0000256" key="4">
    <source>
        <dbReference type="ARBA" id="ARBA00012539"/>
    </source>
</evidence>
<dbReference type="InterPro" id="IPR005150">
    <property type="entry name" value="Cellulose_synth"/>
</dbReference>
<dbReference type="AlphaFoldDB" id="A0AAU8BGF7"/>
<dbReference type="InterPro" id="IPR001173">
    <property type="entry name" value="Glyco_trans_2-like"/>
</dbReference>
<keyword evidence="7 16" id="KW-0997">Cell inner membrane</keyword>
<feature type="transmembrane region" description="Helical" evidence="16">
    <location>
        <begin position="587"/>
        <end position="607"/>
    </location>
</feature>
<feature type="transmembrane region" description="Helical" evidence="16">
    <location>
        <begin position="167"/>
        <end position="183"/>
    </location>
</feature>
<dbReference type="Pfam" id="PF03552">
    <property type="entry name" value="Cellulose_synt"/>
    <property type="match status" value="1"/>
</dbReference>
<comment type="catalytic activity">
    <reaction evidence="15 16">
        <text>[(1-&gt;4)-beta-D-glucosyl](n) + UDP-alpha-D-glucose = [(1-&gt;4)-beta-D-glucosyl](n+1) + UDP + H(+)</text>
        <dbReference type="Rhea" id="RHEA:19929"/>
        <dbReference type="Rhea" id="RHEA-COMP:10033"/>
        <dbReference type="Rhea" id="RHEA-COMP:10034"/>
        <dbReference type="ChEBI" id="CHEBI:15378"/>
        <dbReference type="ChEBI" id="CHEBI:18246"/>
        <dbReference type="ChEBI" id="CHEBI:58223"/>
        <dbReference type="ChEBI" id="CHEBI:58885"/>
        <dbReference type="EC" id="2.4.1.12"/>
    </reaction>
</comment>
<gene>
    <name evidence="19" type="primary">bcsA</name>
    <name evidence="19" type="ORF">PG915_14075</name>
</gene>
<dbReference type="PRINTS" id="PR01439">
    <property type="entry name" value="CELLSNTHASEA"/>
</dbReference>
<dbReference type="NCBIfam" id="TIGR03030">
    <property type="entry name" value="CelA"/>
    <property type="match status" value="1"/>
</dbReference>
<evidence type="ECO:0000256" key="16">
    <source>
        <dbReference type="RuleBase" id="RU365020"/>
    </source>
</evidence>
<feature type="transmembrane region" description="Helical" evidence="16">
    <location>
        <begin position="528"/>
        <end position="557"/>
    </location>
</feature>
<dbReference type="GO" id="GO:0016760">
    <property type="term" value="F:cellulose synthase (UDP-forming) activity"/>
    <property type="evidence" value="ECO:0007669"/>
    <property type="project" value="UniProtKB-EC"/>
</dbReference>
<dbReference type="Pfam" id="PF00535">
    <property type="entry name" value="Glycos_transf_2"/>
    <property type="match status" value="1"/>
</dbReference>
<feature type="transmembrane region" description="Helical" evidence="16">
    <location>
        <begin position="628"/>
        <end position="648"/>
    </location>
</feature>
<keyword evidence="14 16" id="KW-0472">Membrane</keyword>
<sequence>MFVARFVSPDLLRQFSGSIQLPELALKNRHTLLLLCFLILLAGTRVMPTRSDWERAFPQIDLNHFRFSDNFRLLIQLCWLALIKQNFTWQQWHLTRHLRAINQVISRFFTVCRRFSATAVTAIDDQLEGQGVKRTANHFIPDSLLYIVLIVLTILCLTVPFSITAQIVFVVVLAAVAASVRGVKGRLPNMLLIILSLIASCRYLWWRYSSTINWDKDLDMMLGLVLLMAETYSWMVLILSYFQTIWPLNRTPETLPDDPKTWPSIDLFIPTYNEELDVVRATVLAATAIDWPKDKLNIYILDDGKRDLFQAFAEQAGVGYIRRPTNEHAKAGNLNHALKQTRGDYVAIFDCDHIPTRAFFQVTMGAFVKDPNLALVQTPHHFFSPDPFERNLSRFRQLPNEGNLFYGLIQDGNDMWDATFFCGSCAILRRGPLEEVGGVAVETVTEDAHTALKMHRLGYRSAYLKEPISAGLATDSLSAHVGQRIRWARGMAQIFRTDNPLLGKGLSWQQRLCYLNGMMHFLSGIPRLIFMIAPLAFLILDAYIIYAPAIAIVLFVLPHMFHANVANSRIQGQYRHSFWGEVYETVLAWYIAIPTTVALFAPGRGRFNVTAKGGLIDKRFFDWDISKPIIGLLLLNLLGFAVGVYRLFDYQFTDTTTVLVNLFWVIYNLIVLGVALAVAAEEKQVRMAHRIDVNYPVSFMTTSGHHYPATLKDFSFSGLGMQIDPAIEIQLGDEILVALERYGIKESFRCVVRFSRDGVVGTQLLPMTMEKEKRFVQCTFARSDTWSKWQQAYEHDKPLESLKSMLYASAVGIRKMIEFSPSVIRVAVFKWVDMMRNLASYRPRWIV</sequence>
<dbReference type="InterPro" id="IPR003919">
    <property type="entry name" value="Cell_synth_A"/>
</dbReference>
<evidence type="ECO:0000256" key="3">
    <source>
        <dbReference type="ARBA" id="ARBA00006739"/>
    </source>
</evidence>
<evidence type="ECO:0000256" key="9">
    <source>
        <dbReference type="ARBA" id="ARBA00022676"/>
    </source>
</evidence>
<dbReference type="GO" id="GO:0006011">
    <property type="term" value="P:UDP-alpha-D-glucose metabolic process"/>
    <property type="evidence" value="ECO:0007669"/>
    <property type="project" value="InterPro"/>
</dbReference>
<reference evidence="19" key="1">
    <citation type="submission" date="2023-01" db="EMBL/GenBank/DDBJ databases">
        <title>Vibrio sp. CB1-14 genome sequencing.</title>
        <authorList>
            <person name="Otstavnykh N."/>
            <person name="Isaeva M."/>
            <person name="Meleshko D."/>
        </authorList>
    </citation>
    <scope>NUCLEOTIDE SEQUENCE</scope>
    <source>
        <strain evidence="19">CB1-14</strain>
    </source>
</reference>
<dbReference type="NCBIfam" id="NF008558">
    <property type="entry name" value="PRK11498.1"/>
    <property type="match status" value="1"/>
</dbReference>
<keyword evidence="11 16" id="KW-0812">Transmembrane</keyword>
<dbReference type="InterPro" id="IPR029044">
    <property type="entry name" value="Nucleotide-diphossugar_trans"/>
</dbReference>
<dbReference type="GO" id="GO:0030244">
    <property type="term" value="P:cellulose biosynthetic process"/>
    <property type="evidence" value="ECO:0007669"/>
    <property type="project" value="UniProtKB-KW"/>
</dbReference>
<dbReference type="Gene3D" id="3.90.550.10">
    <property type="entry name" value="Spore Coat Polysaccharide Biosynthesis Protein SpsA, Chain A"/>
    <property type="match status" value="1"/>
</dbReference>
<evidence type="ECO:0000256" key="2">
    <source>
        <dbReference type="ARBA" id="ARBA00005186"/>
    </source>
</evidence>
<comment type="pathway">
    <text evidence="2 16">Glycan metabolism; bacterial cellulose biosynthesis.</text>
</comment>